<proteinExistence type="predicted"/>
<gene>
    <name evidence="1" type="ORF">ES692_17400</name>
</gene>
<reference evidence="1 2" key="1">
    <citation type="submission" date="2019-08" db="EMBL/GenBank/DDBJ databases">
        <title>Genome of Psychroserpens burtonensis ACAM 167.</title>
        <authorList>
            <person name="Bowman J.P."/>
        </authorList>
    </citation>
    <scope>NUCLEOTIDE SEQUENCE [LARGE SCALE GENOMIC DNA]</scope>
    <source>
        <strain evidence="1 2">ACAM 167</strain>
    </source>
</reference>
<keyword evidence="2" id="KW-1185">Reference proteome</keyword>
<dbReference type="RefSeq" id="WP_147232160.1">
    <property type="nucleotide sequence ID" value="NZ_VOSB01000044.1"/>
</dbReference>
<dbReference type="EMBL" id="VOSB01000044">
    <property type="protein sequence ID" value="TXE15271.1"/>
    <property type="molecule type" value="Genomic_DNA"/>
</dbReference>
<name>A0A5C7B629_9FLAO</name>
<sequence length="311" mass="36845">MRKTIIFIFIISIFASCKDKSERTEIEQTVDSNFKRVYTGMIADKYPITMELELRRKSLMGTYKYDKSGIPIEIRGYIKEDSVFINGFDNLEEKIDKFKGTIKDDLITGIWSDPNDKNQQKFVLQEKNENLESEKEDNEPNYDDKNFPIVEFIDVGFYDSIPEFRGKGSSLKFTIKIKNNTPDDIRNFELNYFIKLIYKDQTFSYHPMSFFGNKNDDDKFKDIIDIMTYEIPSKTVWESNEIKTLELIVPESKLSGYNINFANSEFERTPLKAYIAYQYKATSIDGEYKNRELYDILEFWKNYQKKLGFRK</sequence>
<accession>A0A5C7B629</accession>
<comment type="caution">
    <text evidence="1">The sequence shown here is derived from an EMBL/GenBank/DDBJ whole genome shotgun (WGS) entry which is preliminary data.</text>
</comment>
<protein>
    <submittedName>
        <fullName evidence="1">Uncharacterized protein</fullName>
    </submittedName>
</protein>
<dbReference type="PROSITE" id="PS51257">
    <property type="entry name" value="PROKAR_LIPOPROTEIN"/>
    <property type="match status" value="1"/>
</dbReference>
<organism evidence="1 2">
    <name type="scientific">Psychroserpens burtonensis</name>
    <dbReference type="NCBI Taxonomy" id="49278"/>
    <lineage>
        <taxon>Bacteria</taxon>
        <taxon>Pseudomonadati</taxon>
        <taxon>Bacteroidota</taxon>
        <taxon>Flavobacteriia</taxon>
        <taxon>Flavobacteriales</taxon>
        <taxon>Flavobacteriaceae</taxon>
        <taxon>Psychroserpens</taxon>
    </lineage>
</organism>
<evidence type="ECO:0000313" key="1">
    <source>
        <dbReference type="EMBL" id="TXE15271.1"/>
    </source>
</evidence>
<dbReference type="Proteomes" id="UP000321938">
    <property type="component" value="Unassembled WGS sequence"/>
</dbReference>
<evidence type="ECO:0000313" key="2">
    <source>
        <dbReference type="Proteomes" id="UP000321938"/>
    </source>
</evidence>
<dbReference type="AlphaFoldDB" id="A0A5C7B629"/>
<dbReference type="OrthoDB" id="951515at2"/>